<evidence type="ECO:0008006" key="3">
    <source>
        <dbReference type="Google" id="ProtNLM"/>
    </source>
</evidence>
<dbReference type="Gene3D" id="3.60.40.10">
    <property type="entry name" value="PPM-type phosphatase domain"/>
    <property type="match status" value="1"/>
</dbReference>
<keyword evidence="2" id="KW-1185">Reference proteome</keyword>
<dbReference type="PROSITE" id="PS01032">
    <property type="entry name" value="PPM_1"/>
    <property type="match status" value="1"/>
</dbReference>
<gene>
    <name evidence="1" type="ORF">V7S43_001351</name>
</gene>
<sequence>MSKRKIRDEDVDENKLAKASCVSLNTEKVVRVDTVKQKQLDRFSLPGLRFATESWAGMKPTNEDRHVSSTEFFPGPVFGIFDGHGGTFSVDFLSQNLVTTVGSVIRRNIGDKALAEHHSSQELSSREEMRKNLILEQLQLLIQQLVELETMRSVSDSATDVQGLVGQLNDAISQLDSEVKQIDGEQSARLDKRRDWCREQHRYFLKSFKEAFEQVDTQILQKTRHRTAPQRSWFGSWPILSAVVMEMIQER</sequence>
<accession>A0ABD3G3C4</accession>
<name>A0ABD3G3C4_9STRA</name>
<evidence type="ECO:0000313" key="1">
    <source>
        <dbReference type="EMBL" id="KAL3673652.1"/>
    </source>
</evidence>
<evidence type="ECO:0000313" key="2">
    <source>
        <dbReference type="Proteomes" id="UP001632037"/>
    </source>
</evidence>
<dbReference type="InterPro" id="IPR000222">
    <property type="entry name" value="PP2C_BS"/>
</dbReference>
<dbReference type="EMBL" id="JBIMZQ010000002">
    <property type="protein sequence ID" value="KAL3673652.1"/>
    <property type="molecule type" value="Genomic_DNA"/>
</dbReference>
<dbReference type="AlphaFoldDB" id="A0ABD3G3C4"/>
<comment type="caution">
    <text evidence="1">The sequence shown here is derived from an EMBL/GenBank/DDBJ whole genome shotgun (WGS) entry which is preliminary data.</text>
</comment>
<proteinExistence type="predicted"/>
<protein>
    <recommendedName>
        <fullName evidence="3">PPM-type phosphatase domain-containing protein</fullName>
    </recommendedName>
</protein>
<dbReference type="SUPFAM" id="SSF81606">
    <property type="entry name" value="PP2C-like"/>
    <property type="match status" value="1"/>
</dbReference>
<dbReference type="InterPro" id="IPR036457">
    <property type="entry name" value="PPM-type-like_dom_sf"/>
</dbReference>
<reference evidence="1 2" key="1">
    <citation type="submission" date="2024-09" db="EMBL/GenBank/DDBJ databases">
        <title>Genome sequencing and assembly of Phytophthora oleae, isolate VK10A, causative agent of rot of olive drupes.</title>
        <authorList>
            <person name="Conti Taguali S."/>
            <person name="Riolo M."/>
            <person name="La Spada F."/>
            <person name="Cacciola S.O."/>
            <person name="Dionisio G."/>
        </authorList>
    </citation>
    <scope>NUCLEOTIDE SEQUENCE [LARGE SCALE GENOMIC DNA]</scope>
    <source>
        <strain evidence="1 2">VK10A</strain>
    </source>
</reference>
<dbReference type="Proteomes" id="UP001632037">
    <property type="component" value="Unassembled WGS sequence"/>
</dbReference>
<organism evidence="1 2">
    <name type="scientific">Phytophthora oleae</name>
    <dbReference type="NCBI Taxonomy" id="2107226"/>
    <lineage>
        <taxon>Eukaryota</taxon>
        <taxon>Sar</taxon>
        <taxon>Stramenopiles</taxon>
        <taxon>Oomycota</taxon>
        <taxon>Peronosporomycetes</taxon>
        <taxon>Peronosporales</taxon>
        <taxon>Peronosporaceae</taxon>
        <taxon>Phytophthora</taxon>
    </lineage>
</organism>